<dbReference type="STRING" id="1052260.SAMN05660199_02887"/>
<dbReference type="SUPFAM" id="SSF51230">
    <property type="entry name" value="Single hybrid motif"/>
    <property type="match status" value="1"/>
</dbReference>
<name>A0A1H0NLX2_9ACTN</name>
<dbReference type="PROSITE" id="PS50968">
    <property type="entry name" value="BIOTINYL_LIPOYL"/>
    <property type="match status" value="1"/>
</dbReference>
<comment type="similarity">
    <text evidence="2 4">Belongs to the 2-oxoacid dehydrogenase family.</text>
</comment>
<dbReference type="Pfam" id="PF00364">
    <property type="entry name" value="Biotin_lipoyl"/>
    <property type="match status" value="1"/>
</dbReference>
<dbReference type="EC" id="2.3.1.-" evidence="4"/>
<evidence type="ECO:0000259" key="6">
    <source>
        <dbReference type="PROSITE" id="PS50968"/>
    </source>
</evidence>
<dbReference type="Gene3D" id="2.40.50.100">
    <property type="match status" value="1"/>
</dbReference>
<dbReference type="GO" id="GO:0016746">
    <property type="term" value="F:acyltransferase activity"/>
    <property type="evidence" value="ECO:0007669"/>
    <property type="project" value="UniProtKB-KW"/>
</dbReference>
<feature type="compositionally biased region" description="Pro residues" evidence="5">
    <location>
        <begin position="181"/>
        <end position="191"/>
    </location>
</feature>
<dbReference type="InterPro" id="IPR011053">
    <property type="entry name" value="Single_hybrid_motif"/>
</dbReference>
<keyword evidence="8" id="KW-0670">Pyruvate</keyword>
<dbReference type="SUPFAM" id="SSF47005">
    <property type="entry name" value="Peripheral subunit-binding domain of 2-oxo acid dehydrogenase complex"/>
    <property type="match status" value="1"/>
</dbReference>
<evidence type="ECO:0000313" key="9">
    <source>
        <dbReference type="Proteomes" id="UP000199088"/>
    </source>
</evidence>
<proteinExistence type="inferred from homology"/>
<dbReference type="PANTHER" id="PTHR23151:SF90">
    <property type="entry name" value="DIHYDROLIPOYLLYSINE-RESIDUE ACETYLTRANSFERASE COMPONENT OF PYRUVATE DEHYDROGENASE COMPLEX, MITOCHONDRIAL-RELATED"/>
    <property type="match status" value="1"/>
</dbReference>
<gene>
    <name evidence="8" type="ORF">SAMN05660199_02887</name>
</gene>
<dbReference type="CDD" id="cd06849">
    <property type="entry name" value="lipoyl_domain"/>
    <property type="match status" value="1"/>
</dbReference>
<protein>
    <recommendedName>
        <fullName evidence="4">Dihydrolipoamide acetyltransferase component of pyruvate dehydrogenase complex</fullName>
        <ecNumber evidence="4">2.3.1.-</ecNumber>
    </recommendedName>
</protein>
<dbReference type="PANTHER" id="PTHR23151">
    <property type="entry name" value="DIHYDROLIPOAMIDE ACETYL/SUCCINYL-TRANSFERASE-RELATED"/>
    <property type="match status" value="1"/>
</dbReference>
<feature type="compositionally biased region" description="Pro residues" evidence="5">
    <location>
        <begin position="206"/>
        <end position="225"/>
    </location>
</feature>
<keyword evidence="3 4" id="KW-0450">Lipoyl</keyword>
<dbReference type="SUPFAM" id="SSF52777">
    <property type="entry name" value="CoA-dependent acyltransferases"/>
    <property type="match status" value="1"/>
</dbReference>
<feature type="domain" description="Lipoyl-binding" evidence="6">
    <location>
        <begin position="3"/>
        <end position="77"/>
    </location>
</feature>
<dbReference type="InterPro" id="IPR004167">
    <property type="entry name" value="PSBD"/>
</dbReference>
<evidence type="ECO:0000259" key="7">
    <source>
        <dbReference type="PROSITE" id="PS51826"/>
    </source>
</evidence>
<evidence type="ECO:0000256" key="3">
    <source>
        <dbReference type="ARBA" id="ARBA00022823"/>
    </source>
</evidence>
<evidence type="ECO:0000256" key="1">
    <source>
        <dbReference type="ARBA" id="ARBA00001938"/>
    </source>
</evidence>
<dbReference type="AlphaFoldDB" id="A0A1H0NLX2"/>
<reference evidence="9" key="1">
    <citation type="submission" date="2016-10" db="EMBL/GenBank/DDBJ databases">
        <authorList>
            <person name="Varghese N."/>
            <person name="Submissions S."/>
        </authorList>
    </citation>
    <scope>NUCLEOTIDE SEQUENCE [LARGE SCALE GENOMIC DNA]</scope>
    <source>
        <strain evidence="9">DSM 45843</strain>
    </source>
</reference>
<dbReference type="InterPro" id="IPR045257">
    <property type="entry name" value="E2/Pdx1"/>
</dbReference>
<feature type="domain" description="Peripheral subunit-binding (PSBD)" evidence="7">
    <location>
        <begin position="135"/>
        <end position="172"/>
    </location>
</feature>
<dbReference type="PROSITE" id="PS51826">
    <property type="entry name" value="PSBD"/>
    <property type="match status" value="1"/>
</dbReference>
<accession>A0A1H0NLX2</accession>
<comment type="cofactor">
    <cofactor evidence="1 4">
        <name>(R)-lipoate</name>
        <dbReference type="ChEBI" id="CHEBI:83088"/>
    </cofactor>
</comment>
<dbReference type="EMBL" id="FNIR01000008">
    <property type="protein sequence ID" value="SDO93596.1"/>
    <property type="molecule type" value="Genomic_DNA"/>
</dbReference>
<evidence type="ECO:0000313" key="8">
    <source>
        <dbReference type="EMBL" id="SDO93596.1"/>
    </source>
</evidence>
<organism evidence="8 9">
    <name type="scientific">Klenkia soli</name>
    <dbReference type="NCBI Taxonomy" id="1052260"/>
    <lineage>
        <taxon>Bacteria</taxon>
        <taxon>Bacillati</taxon>
        <taxon>Actinomycetota</taxon>
        <taxon>Actinomycetes</taxon>
        <taxon>Geodermatophilales</taxon>
        <taxon>Geodermatophilaceae</taxon>
        <taxon>Klenkia</taxon>
    </lineage>
</organism>
<evidence type="ECO:0000256" key="4">
    <source>
        <dbReference type="RuleBase" id="RU003423"/>
    </source>
</evidence>
<dbReference type="Pfam" id="PF00198">
    <property type="entry name" value="2-oxoacid_dh"/>
    <property type="match status" value="1"/>
</dbReference>
<feature type="compositionally biased region" description="Low complexity" evidence="5">
    <location>
        <begin position="122"/>
        <end position="134"/>
    </location>
</feature>
<keyword evidence="4" id="KW-0012">Acyltransferase</keyword>
<sequence>MARVPVRMPKMSMTMTEGELSHWAIAVGDEIGSGDVICEVLTDKVDMEVESPATGTLVEIVVESGMVPVGEPIGWIEADGDSFTDLLDFGDPAEPAAAGDELGSEGADAVVPDPEPAPTVPAAPAQTGATTGPVAAVPRARALAAEAGLDLRSLTPTGPGGVVSIGDVQTALAQPAAPAAVAPPPAKPLTPPQRKRAAAQGQAPAPTRPAPSPLPVPPVDPPAPAPLAAAAPVSTAPVSAKVAAVRRAVARKMTESAAIPQFTVWRDLHLDVADTHRDGLSWTTVLLQSYARALLQVPRLLDRWDGENAVPTGAPVVALAVDTPGGLMVPTFSSPESANPRRLDEDLRAVARAARDGKVDAAHQGVANSSLSNLGGLGVDRFQALITPPQGSVLALGSISRRPVAVPGGIGTALVVTAGLTVDHRVGDGADGARLLALMADDLG</sequence>
<dbReference type="InterPro" id="IPR000089">
    <property type="entry name" value="Biotin_lipoyl"/>
</dbReference>
<keyword evidence="9" id="KW-1185">Reference proteome</keyword>
<dbReference type="GO" id="GO:0045254">
    <property type="term" value="C:pyruvate dehydrogenase complex"/>
    <property type="evidence" value="ECO:0007669"/>
    <property type="project" value="InterPro"/>
</dbReference>
<evidence type="ECO:0000256" key="2">
    <source>
        <dbReference type="ARBA" id="ARBA00007317"/>
    </source>
</evidence>
<keyword evidence="4 8" id="KW-0808">Transferase</keyword>
<dbReference type="InterPro" id="IPR023213">
    <property type="entry name" value="CAT-like_dom_sf"/>
</dbReference>
<evidence type="ECO:0000256" key="5">
    <source>
        <dbReference type="SAM" id="MobiDB-lite"/>
    </source>
</evidence>
<dbReference type="InterPro" id="IPR001078">
    <property type="entry name" value="2-oxoacid_DH_actylTfrase"/>
</dbReference>
<dbReference type="Gene3D" id="3.30.559.10">
    <property type="entry name" value="Chloramphenicol acetyltransferase-like domain"/>
    <property type="match status" value="1"/>
</dbReference>
<feature type="region of interest" description="Disordered" evidence="5">
    <location>
        <begin position="91"/>
        <end position="134"/>
    </location>
</feature>
<dbReference type="InterPro" id="IPR036625">
    <property type="entry name" value="E3-bd_dom_sf"/>
</dbReference>
<dbReference type="Proteomes" id="UP000199088">
    <property type="component" value="Unassembled WGS sequence"/>
</dbReference>
<feature type="region of interest" description="Disordered" evidence="5">
    <location>
        <begin position="176"/>
        <end position="232"/>
    </location>
</feature>
<dbReference type="Gene3D" id="4.10.320.10">
    <property type="entry name" value="E3-binding domain"/>
    <property type="match status" value="1"/>
</dbReference>
<dbReference type="GO" id="GO:0006086">
    <property type="term" value="P:pyruvate decarboxylation to acetyl-CoA"/>
    <property type="evidence" value="ECO:0007669"/>
    <property type="project" value="InterPro"/>
</dbReference>
<dbReference type="Pfam" id="PF02817">
    <property type="entry name" value="E3_binding"/>
    <property type="match status" value="1"/>
</dbReference>